<dbReference type="GO" id="GO:0006397">
    <property type="term" value="P:mRNA processing"/>
    <property type="evidence" value="ECO:0007669"/>
    <property type="project" value="UniProtKB-KW"/>
</dbReference>
<gene>
    <name evidence="10" type="ORF">BDK51DRAFT_28582</name>
</gene>
<sequence length="853" mass="95257">MFAWTFKQGILVMCRLLCKAIIAASEGDSGRPNFAVSRITHLNAVSASSQKTQSQRHCMRVSPTTNNYRFVAAGQTIALLSEWWTRAEGEGGTHRWQKMGKYRNSRGEEENIETAGRGDKQATARSKPIGEDSGVAALELEEGTKLGRHYSEPGAMDGKLPSASSPAFLNQRSVQEGWLTGKNTAFGSRDTMQPKAQQSPELAKNTKLRVDSPVFQPTTKSITADSVHVAPFVPISAAPEPTYENGPAMESAPVHEAPYEHIDAGNSFYPGGQIPMGDMGPPPFGMSHQQVPVPDVASLNHPMGRMNLGTPMGDPNAPQPPNQYFHPNGPPEPYFFQHAQMGMMPSRQPLQYHLYTNPLPHISNVNTHQKTIHAFFMSDKLREELLRRSEAVQQVLDPVSAEQHRLPSELHVYHSFYPLDVEKSTKVFGYPNSVYKVIGSQDGKPYVMRRIEGDCEIFSSQGETWASQMADMQGSWDGTIFEIVEFSDGGERRGMGDGPRSRSHSALERTNRRLPPAIRQGFRLANEAAMSSIEAWRRLRHANIVSVREAFTTKAFGDHSLVFVYDYHPLSTTLFAKHFSNHPHGGAGLSEKVLWSYITQLASAIKTIHSVGLAARIIEPIRRGGGDLGKRRLLRKTQYETEDGDRGSGNSGGLRRLATERRGYIQYIDPRSPIRLGSCGIFDMLTYDGGKNVSHYQQDDLLHFGQLVVALACGSLGAVHNLPKSVDYIVRHYSVDMKNIILYLLSKPSSYKTIDDVIFMIGPRILHEINSAHHYNDFLEGELGRELENARLVRLLSKLGCINERPEFDMDRTWSETGDRYLLKLFRDYVFHQVDENGSPIIDMAHIIQCLNK</sequence>
<dbReference type="PROSITE" id="PS50011">
    <property type="entry name" value="PROTEIN_KINASE_DOM"/>
    <property type="match status" value="1"/>
</dbReference>
<dbReference type="Gene3D" id="1.20.5.5160">
    <property type="match status" value="1"/>
</dbReference>
<keyword evidence="5" id="KW-0067">ATP-binding</keyword>
<dbReference type="SMART" id="SM00220">
    <property type="entry name" value="S_TKc"/>
    <property type="match status" value="1"/>
</dbReference>
<evidence type="ECO:0000313" key="11">
    <source>
        <dbReference type="Proteomes" id="UP000269721"/>
    </source>
</evidence>
<feature type="region of interest" description="Disordered" evidence="7">
    <location>
        <begin position="491"/>
        <end position="510"/>
    </location>
</feature>
<feature type="domain" description="Protein kinase" evidence="9">
    <location>
        <begin position="489"/>
        <end position="765"/>
    </location>
</feature>
<dbReference type="InterPro" id="IPR011009">
    <property type="entry name" value="Kinase-like_dom_sf"/>
</dbReference>
<dbReference type="InterPro" id="IPR000719">
    <property type="entry name" value="Prot_kinase_dom"/>
</dbReference>
<keyword evidence="3" id="KW-0507">mRNA processing</keyword>
<feature type="non-terminal residue" evidence="10">
    <location>
        <position position="853"/>
    </location>
</feature>
<evidence type="ECO:0000256" key="5">
    <source>
        <dbReference type="ARBA" id="ARBA00022840"/>
    </source>
</evidence>
<evidence type="ECO:0000256" key="4">
    <source>
        <dbReference type="ARBA" id="ARBA00022741"/>
    </source>
</evidence>
<feature type="compositionally biased region" description="Polar residues" evidence="7">
    <location>
        <begin position="184"/>
        <end position="200"/>
    </location>
</feature>
<reference evidence="11" key="1">
    <citation type="journal article" date="2018" name="Nat. Microbiol.">
        <title>Leveraging single-cell genomics to expand the fungal tree of life.</title>
        <authorList>
            <person name="Ahrendt S.R."/>
            <person name="Quandt C.A."/>
            <person name="Ciobanu D."/>
            <person name="Clum A."/>
            <person name="Salamov A."/>
            <person name="Andreopoulos B."/>
            <person name="Cheng J.F."/>
            <person name="Woyke T."/>
            <person name="Pelin A."/>
            <person name="Henrissat B."/>
            <person name="Reynolds N.K."/>
            <person name="Benny G.L."/>
            <person name="Smith M.E."/>
            <person name="James T.Y."/>
            <person name="Grigoriev I.V."/>
        </authorList>
    </citation>
    <scope>NUCLEOTIDE SEQUENCE [LARGE SCALE GENOMIC DNA]</scope>
</reference>
<dbReference type="FunFam" id="1.20.5.5160:FF:000002">
    <property type="entry name" value="PAN2-PAN3 deadenylation complex subunit PAN3"/>
    <property type="match status" value="1"/>
</dbReference>
<dbReference type="Gene3D" id="1.10.510.10">
    <property type="entry name" value="Transferase(Phosphotransferase) domain 1"/>
    <property type="match status" value="3"/>
</dbReference>
<dbReference type="EMBL" id="KZ995681">
    <property type="protein sequence ID" value="RKO90190.1"/>
    <property type="molecule type" value="Genomic_DNA"/>
</dbReference>
<dbReference type="GO" id="GO:0004672">
    <property type="term" value="F:protein kinase activity"/>
    <property type="evidence" value="ECO:0007669"/>
    <property type="project" value="InterPro"/>
</dbReference>
<dbReference type="GO" id="GO:0000289">
    <property type="term" value="P:nuclear-transcribed mRNA poly(A) tail shortening"/>
    <property type="evidence" value="ECO:0007669"/>
    <property type="project" value="InterPro"/>
</dbReference>
<proteinExistence type="predicted"/>
<dbReference type="GO" id="GO:0005524">
    <property type="term" value="F:ATP binding"/>
    <property type="evidence" value="ECO:0007669"/>
    <property type="project" value="UniProtKB-KW"/>
</dbReference>
<evidence type="ECO:0000256" key="3">
    <source>
        <dbReference type="ARBA" id="ARBA00022664"/>
    </source>
</evidence>
<evidence type="ECO:0000256" key="8">
    <source>
        <dbReference type="SAM" id="SignalP"/>
    </source>
</evidence>
<protein>
    <recommendedName>
        <fullName evidence="9">Protein kinase domain-containing protein</fullName>
    </recommendedName>
</protein>
<dbReference type="SUPFAM" id="SSF56112">
    <property type="entry name" value="Protein kinase-like (PK-like)"/>
    <property type="match status" value="1"/>
</dbReference>
<dbReference type="Pfam" id="PF18101">
    <property type="entry name" value="Pan3_CK"/>
    <property type="match status" value="1"/>
</dbReference>
<organism evidence="10 11">
    <name type="scientific">Blyttiomyces helicus</name>
    <dbReference type="NCBI Taxonomy" id="388810"/>
    <lineage>
        <taxon>Eukaryota</taxon>
        <taxon>Fungi</taxon>
        <taxon>Fungi incertae sedis</taxon>
        <taxon>Chytridiomycota</taxon>
        <taxon>Chytridiomycota incertae sedis</taxon>
        <taxon>Chytridiomycetes</taxon>
        <taxon>Chytridiomycetes incertae sedis</taxon>
        <taxon>Blyttiomyces</taxon>
    </lineage>
</organism>
<keyword evidence="4" id="KW-0547">Nucleotide-binding</keyword>
<dbReference type="PANTHER" id="PTHR12272:SF11">
    <property type="entry name" value="PAN2-PAN3 DEADENYLATION COMPLEX SUBUNIT PAN3"/>
    <property type="match status" value="1"/>
</dbReference>
<keyword evidence="6" id="KW-0175">Coiled coil</keyword>
<feature type="chain" id="PRO_5020948494" description="Protein kinase domain-containing protein" evidence="8">
    <location>
        <begin position="26"/>
        <end position="853"/>
    </location>
</feature>
<feature type="region of interest" description="Disordered" evidence="7">
    <location>
        <begin position="184"/>
        <end position="204"/>
    </location>
</feature>
<evidence type="ECO:0000256" key="6">
    <source>
        <dbReference type="ARBA" id="ARBA00023054"/>
    </source>
</evidence>
<comment type="subcellular location">
    <subcellularLocation>
        <location evidence="1">Cytoplasm</location>
    </subcellularLocation>
</comment>
<dbReference type="AlphaFoldDB" id="A0A4P9WGM4"/>
<dbReference type="InterPro" id="IPR041332">
    <property type="entry name" value="Pan3_CK"/>
</dbReference>
<evidence type="ECO:0000256" key="1">
    <source>
        <dbReference type="ARBA" id="ARBA00004496"/>
    </source>
</evidence>
<feature type="region of interest" description="Disordered" evidence="7">
    <location>
        <begin position="102"/>
        <end position="128"/>
    </location>
</feature>
<evidence type="ECO:0000256" key="2">
    <source>
        <dbReference type="ARBA" id="ARBA00022490"/>
    </source>
</evidence>
<dbReference type="GO" id="GO:0008143">
    <property type="term" value="F:poly(A) binding"/>
    <property type="evidence" value="ECO:0007669"/>
    <property type="project" value="TreeGrafter"/>
</dbReference>
<accession>A0A4P9WGM4</accession>
<dbReference type="GO" id="GO:0000932">
    <property type="term" value="C:P-body"/>
    <property type="evidence" value="ECO:0007669"/>
    <property type="project" value="TreeGrafter"/>
</dbReference>
<dbReference type="OrthoDB" id="204958at2759"/>
<dbReference type="Proteomes" id="UP000269721">
    <property type="component" value="Unassembled WGS sequence"/>
</dbReference>
<keyword evidence="8" id="KW-0732">Signal</keyword>
<evidence type="ECO:0000259" key="9">
    <source>
        <dbReference type="PROSITE" id="PS50011"/>
    </source>
</evidence>
<dbReference type="Gene3D" id="1.10.287.3700">
    <property type="match status" value="1"/>
</dbReference>
<keyword evidence="2" id="KW-0963">Cytoplasm</keyword>
<feature type="signal peptide" evidence="8">
    <location>
        <begin position="1"/>
        <end position="25"/>
    </location>
</feature>
<keyword evidence="11" id="KW-1185">Reference proteome</keyword>
<dbReference type="GO" id="GO:0031251">
    <property type="term" value="C:PAN complex"/>
    <property type="evidence" value="ECO:0007669"/>
    <property type="project" value="InterPro"/>
</dbReference>
<name>A0A4P9WGM4_9FUNG</name>
<evidence type="ECO:0000313" key="10">
    <source>
        <dbReference type="EMBL" id="RKO90190.1"/>
    </source>
</evidence>
<evidence type="ECO:0000256" key="7">
    <source>
        <dbReference type="SAM" id="MobiDB-lite"/>
    </source>
</evidence>
<dbReference type="InterPro" id="IPR030844">
    <property type="entry name" value="PAN3"/>
</dbReference>
<dbReference type="PANTHER" id="PTHR12272">
    <property type="entry name" value="DEADENYLATION COMPLEX SUBUNIT PAN3"/>
    <property type="match status" value="1"/>
</dbReference>